<feature type="compositionally biased region" description="Polar residues" evidence="1">
    <location>
        <begin position="73"/>
        <end position="84"/>
    </location>
</feature>
<dbReference type="AlphaFoldDB" id="A0A0A8LD83"/>
<dbReference type="Proteomes" id="UP000031516">
    <property type="component" value="Unassembled WGS sequence"/>
</dbReference>
<proteinExistence type="predicted"/>
<name>A0A0A8LD83_9SACH</name>
<dbReference type="EMBL" id="CCBQ010000047">
    <property type="protein sequence ID" value="CDO96163.1"/>
    <property type="molecule type" value="Genomic_DNA"/>
</dbReference>
<accession>A0A0A8LD83</accession>
<evidence type="ECO:0000256" key="1">
    <source>
        <dbReference type="SAM" id="MobiDB-lite"/>
    </source>
</evidence>
<protein>
    <submittedName>
        <fullName evidence="2">WGS project CCBQ000000000 data, contig 00058</fullName>
    </submittedName>
</protein>
<feature type="region of interest" description="Disordered" evidence="1">
    <location>
        <begin position="73"/>
        <end position="93"/>
    </location>
</feature>
<dbReference type="OrthoDB" id="10390581at2759"/>
<evidence type="ECO:0000313" key="3">
    <source>
        <dbReference type="Proteomes" id="UP000031516"/>
    </source>
</evidence>
<sequence length="93" mass="10838">MSRTKLKLKPDFKSHRTVVNGNGGKRARRLAPPSQQVKEADQNILPTYRNRYENQFEPVPITFYYVVFPQNESQNESRTGTHVNTEPRPFPHV</sequence>
<keyword evidence="3" id="KW-1185">Reference proteome</keyword>
<comment type="caution">
    <text evidence="2">The sequence shown here is derived from an EMBL/GenBank/DDBJ whole genome shotgun (WGS) entry which is preliminary data.</text>
</comment>
<evidence type="ECO:0000313" key="2">
    <source>
        <dbReference type="EMBL" id="CDO96163.1"/>
    </source>
</evidence>
<gene>
    <name evidence="2" type="ORF">KLDO_g4379B</name>
</gene>
<reference evidence="2 3" key="1">
    <citation type="submission" date="2014-03" db="EMBL/GenBank/DDBJ databases">
        <title>The genome of Kluyveromyces dobzhanskii.</title>
        <authorList>
            <person name="Nystedt B."/>
            <person name="Astrom S."/>
        </authorList>
    </citation>
    <scope>NUCLEOTIDE SEQUENCE [LARGE SCALE GENOMIC DNA]</scope>
    <source>
        <strain evidence="2 3">CBS 2104</strain>
    </source>
</reference>
<feature type="region of interest" description="Disordered" evidence="1">
    <location>
        <begin position="15"/>
        <end position="38"/>
    </location>
</feature>
<organism evidence="2 3">
    <name type="scientific">Kluyveromyces dobzhanskii CBS 2104</name>
    <dbReference type="NCBI Taxonomy" id="1427455"/>
    <lineage>
        <taxon>Eukaryota</taxon>
        <taxon>Fungi</taxon>
        <taxon>Dikarya</taxon>
        <taxon>Ascomycota</taxon>
        <taxon>Saccharomycotina</taxon>
        <taxon>Saccharomycetes</taxon>
        <taxon>Saccharomycetales</taxon>
        <taxon>Saccharomycetaceae</taxon>
        <taxon>Kluyveromyces</taxon>
    </lineage>
</organism>